<dbReference type="PROSITE" id="PS50943">
    <property type="entry name" value="HTH_CROC1"/>
    <property type="match status" value="1"/>
</dbReference>
<dbReference type="InterPro" id="IPR010982">
    <property type="entry name" value="Lambda_DNA-bd_dom_sf"/>
</dbReference>
<feature type="domain" description="HTH cro/C1-type" evidence="2">
    <location>
        <begin position="20"/>
        <end position="74"/>
    </location>
</feature>
<gene>
    <name evidence="3" type="ORF">SAMN05216241_10381</name>
</gene>
<dbReference type="SMART" id="SM00530">
    <property type="entry name" value="HTH_XRE"/>
    <property type="match status" value="1"/>
</dbReference>
<protein>
    <submittedName>
        <fullName evidence="3">DNA-binding transcriptional regulator, XRE-family HTH domain</fullName>
    </submittedName>
</protein>
<dbReference type="GO" id="GO:0003677">
    <property type="term" value="F:DNA binding"/>
    <property type="evidence" value="ECO:0007669"/>
    <property type="project" value="UniProtKB-KW"/>
</dbReference>
<accession>A0A1G7PUX3</accession>
<keyword evidence="1 3" id="KW-0238">DNA-binding</keyword>
<dbReference type="PANTHER" id="PTHR46558:SF4">
    <property type="entry name" value="DNA-BIDING PHAGE PROTEIN"/>
    <property type="match status" value="1"/>
</dbReference>
<name>A0A1G7PUX3_9PROT</name>
<evidence type="ECO:0000256" key="1">
    <source>
        <dbReference type="ARBA" id="ARBA00023125"/>
    </source>
</evidence>
<proteinExistence type="predicted"/>
<dbReference type="AlphaFoldDB" id="A0A1G7PUX3"/>
<evidence type="ECO:0000313" key="3">
    <source>
        <dbReference type="EMBL" id="SDF90051.1"/>
    </source>
</evidence>
<reference evidence="3 4" key="1">
    <citation type="submission" date="2016-10" db="EMBL/GenBank/DDBJ databases">
        <authorList>
            <person name="de Groot N.N."/>
        </authorList>
    </citation>
    <scope>NUCLEOTIDE SEQUENCE [LARGE SCALE GENOMIC DNA]</scope>
    <source>
        <strain evidence="3 4">DSM 25584</strain>
    </source>
</reference>
<evidence type="ECO:0000259" key="2">
    <source>
        <dbReference type="PROSITE" id="PS50943"/>
    </source>
</evidence>
<dbReference type="InterPro" id="IPR001387">
    <property type="entry name" value="Cro/C1-type_HTH"/>
</dbReference>
<dbReference type="OrthoDB" id="9794834at2"/>
<evidence type="ECO:0000313" key="4">
    <source>
        <dbReference type="Proteomes" id="UP000199415"/>
    </source>
</evidence>
<dbReference type="Gene3D" id="1.10.260.40">
    <property type="entry name" value="lambda repressor-like DNA-binding domains"/>
    <property type="match status" value="1"/>
</dbReference>
<dbReference type="Proteomes" id="UP000199415">
    <property type="component" value="Unassembled WGS sequence"/>
</dbReference>
<dbReference type="RefSeq" id="WP_090019222.1">
    <property type="nucleotide sequence ID" value="NZ_FNCE01000003.1"/>
</dbReference>
<dbReference type="Pfam" id="PF13560">
    <property type="entry name" value="HTH_31"/>
    <property type="match status" value="1"/>
</dbReference>
<keyword evidence="4" id="KW-1185">Reference proteome</keyword>
<dbReference type="CDD" id="cd00093">
    <property type="entry name" value="HTH_XRE"/>
    <property type="match status" value="1"/>
</dbReference>
<dbReference type="SUPFAM" id="SSF47413">
    <property type="entry name" value="lambda repressor-like DNA-binding domains"/>
    <property type="match status" value="1"/>
</dbReference>
<sequence length="128" mass="14269">MASDLDSEDRRFCKAFGRRLAELRDQAGLTQAQLGEQIGRSENTVVSIETGRSGTSTYVAARMARALGVTLPDLFDVADQPAQNSEKRRLIRQLVKTMRHDDPQTLRLIARLAEVTHDELEDGSSDRV</sequence>
<dbReference type="PANTHER" id="PTHR46558">
    <property type="entry name" value="TRACRIPTIONAL REGULATORY PROTEIN-RELATED-RELATED"/>
    <property type="match status" value="1"/>
</dbReference>
<dbReference type="EMBL" id="FNCE01000003">
    <property type="protein sequence ID" value="SDF90051.1"/>
    <property type="molecule type" value="Genomic_DNA"/>
</dbReference>
<organism evidence="3 4">
    <name type="scientific">Limimonas halophila</name>
    <dbReference type="NCBI Taxonomy" id="1082479"/>
    <lineage>
        <taxon>Bacteria</taxon>
        <taxon>Pseudomonadati</taxon>
        <taxon>Pseudomonadota</taxon>
        <taxon>Alphaproteobacteria</taxon>
        <taxon>Rhodospirillales</taxon>
        <taxon>Rhodovibrionaceae</taxon>
        <taxon>Limimonas</taxon>
    </lineage>
</organism>